<gene>
    <name evidence="1" type="ORF">EDD36DRAFT_201626</name>
</gene>
<keyword evidence="2" id="KW-1185">Reference proteome</keyword>
<sequence length="234" mass="27395">MPAKYLLSVNSRPKPNVGVDDDLWVKWYMEEHLDDLVNSKTSTKAAFYKESHDFAFKAKEPHPRKFLALYQTDFEEPMKSKEFHDDVRHTSEMWPDKKSDQEIGDFDARNYSLLQEFDPKKVGDSAPSYLLTVEMEPSEANEKDFDDWYRQEHLNLLSKLPGYRRSLRYVIGPKTPITQGEPPKYLAIHEIDNVHAFDGKEAEAANTTPWTTKHIEEAKTFIPRMWEKVYSQGF</sequence>
<protein>
    <submittedName>
        <fullName evidence="1">Uncharacterized protein</fullName>
    </submittedName>
</protein>
<evidence type="ECO:0000313" key="1">
    <source>
        <dbReference type="EMBL" id="KAI1613618.1"/>
    </source>
</evidence>
<name>A0AAN6DWX3_9EURO</name>
<dbReference type="Gene3D" id="3.30.70.100">
    <property type="match status" value="1"/>
</dbReference>
<dbReference type="AlphaFoldDB" id="A0AAN6DWX3"/>
<comment type="caution">
    <text evidence="1">The sequence shown here is derived from an EMBL/GenBank/DDBJ whole genome shotgun (WGS) entry which is preliminary data.</text>
</comment>
<dbReference type="Proteomes" id="UP001203852">
    <property type="component" value="Unassembled WGS sequence"/>
</dbReference>
<dbReference type="InterPro" id="IPR011008">
    <property type="entry name" value="Dimeric_a/b-barrel"/>
</dbReference>
<accession>A0AAN6DWX3</accession>
<dbReference type="SUPFAM" id="SSF54909">
    <property type="entry name" value="Dimeric alpha+beta barrel"/>
    <property type="match status" value="1"/>
</dbReference>
<proteinExistence type="predicted"/>
<dbReference type="EMBL" id="MU404353">
    <property type="protein sequence ID" value="KAI1613618.1"/>
    <property type="molecule type" value="Genomic_DNA"/>
</dbReference>
<evidence type="ECO:0000313" key="2">
    <source>
        <dbReference type="Proteomes" id="UP001203852"/>
    </source>
</evidence>
<organism evidence="1 2">
    <name type="scientific">Exophiala viscosa</name>
    <dbReference type="NCBI Taxonomy" id="2486360"/>
    <lineage>
        <taxon>Eukaryota</taxon>
        <taxon>Fungi</taxon>
        <taxon>Dikarya</taxon>
        <taxon>Ascomycota</taxon>
        <taxon>Pezizomycotina</taxon>
        <taxon>Eurotiomycetes</taxon>
        <taxon>Chaetothyriomycetidae</taxon>
        <taxon>Chaetothyriales</taxon>
        <taxon>Herpotrichiellaceae</taxon>
        <taxon>Exophiala</taxon>
    </lineage>
</organism>
<reference evidence="1" key="1">
    <citation type="journal article" date="2022" name="bioRxiv">
        <title>Deciphering the potential niche of two novel black yeast fungi from a biological soil crust based on their genomes, phenotypes, and melanin regulation.</title>
        <authorList>
            <consortium name="DOE Joint Genome Institute"/>
            <person name="Carr E.C."/>
            <person name="Barton Q."/>
            <person name="Grambo S."/>
            <person name="Sullivan M."/>
            <person name="Renfro C.M."/>
            <person name="Kuo A."/>
            <person name="Pangilinan J."/>
            <person name="Lipzen A."/>
            <person name="Keymanesh K."/>
            <person name="Savage E."/>
            <person name="Barry K."/>
            <person name="Grigoriev I.V."/>
            <person name="Riekhof W.R."/>
            <person name="Harris S.S."/>
        </authorList>
    </citation>
    <scope>NUCLEOTIDE SEQUENCE</scope>
    <source>
        <strain evidence="1">JF 03-4F</strain>
    </source>
</reference>